<organism evidence="1 2">
    <name type="scientific">Patella caerulea</name>
    <name type="common">Rayed Mediterranean limpet</name>
    <dbReference type="NCBI Taxonomy" id="87958"/>
    <lineage>
        <taxon>Eukaryota</taxon>
        <taxon>Metazoa</taxon>
        <taxon>Spiralia</taxon>
        <taxon>Lophotrochozoa</taxon>
        <taxon>Mollusca</taxon>
        <taxon>Gastropoda</taxon>
        <taxon>Patellogastropoda</taxon>
        <taxon>Patelloidea</taxon>
        <taxon>Patellidae</taxon>
        <taxon>Patella</taxon>
    </lineage>
</organism>
<name>A0AAN8JM60_PATCE</name>
<accession>A0AAN8JM60</accession>
<reference evidence="1 2" key="1">
    <citation type="submission" date="2024-01" db="EMBL/GenBank/DDBJ databases">
        <title>The genome of the rayed Mediterranean limpet Patella caerulea (Linnaeus, 1758).</title>
        <authorList>
            <person name="Anh-Thu Weber A."/>
            <person name="Halstead-Nussloch G."/>
        </authorList>
    </citation>
    <scope>NUCLEOTIDE SEQUENCE [LARGE SCALE GENOMIC DNA]</scope>
    <source>
        <strain evidence="1">AATW-2023a</strain>
        <tissue evidence="1">Whole specimen</tissue>
    </source>
</reference>
<evidence type="ECO:0000313" key="1">
    <source>
        <dbReference type="EMBL" id="KAK6178641.1"/>
    </source>
</evidence>
<comment type="caution">
    <text evidence="1">The sequence shown here is derived from an EMBL/GenBank/DDBJ whole genome shotgun (WGS) entry which is preliminary data.</text>
</comment>
<proteinExistence type="predicted"/>
<protein>
    <submittedName>
        <fullName evidence="1">Uncharacterized protein</fullName>
    </submittedName>
</protein>
<evidence type="ECO:0000313" key="2">
    <source>
        <dbReference type="Proteomes" id="UP001347796"/>
    </source>
</evidence>
<keyword evidence="2" id="KW-1185">Reference proteome</keyword>
<sequence length="168" mass="18597">MIESTKSMTALPANAISVIGLEVLTEVEARIVDKVSAETGPGIAANHNLLQEKLNLWKRVINYGNEYSAKVKVHINDVKVQCEADSGSSTNLIDEDRFQQIQYRLPASQKLKPKPTKAKLLSYADFKIPIIGCFRIAIENRETGKSEIDEFLVVKAITKSGPLLSLRT</sequence>
<dbReference type="EMBL" id="JAZGQO010000008">
    <property type="protein sequence ID" value="KAK6178641.1"/>
    <property type="molecule type" value="Genomic_DNA"/>
</dbReference>
<dbReference type="Proteomes" id="UP001347796">
    <property type="component" value="Unassembled WGS sequence"/>
</dbReference>
<dbReference type="AlphaFoldDB" id="A0AAN8JM60"/>
<gene>
    <name evidence="1" type="ORF">SNE40_011171</name>
</gene>